<proteinExistence type="predicted"/>
<evidence type="ECO:0000313" key="3">
    <source>
        <dbReference type="EMBL" id="KAG7561727.1"/>
    </source>
</evidence>
<dbReference type="PROSITE" id="PS50157">
    <property type="entry name" value="ZINC_FINGER_C2H2_2"/>
    <property type="match status" value="1"/>
</dbReference>
<dbReference type="EMBL" id="JAEFBK010000010">
    <property type="protein sequence ID" value="KAG7561727.1"/>
    <property type="molecule type" value="Genomic_DNA"/>
</dbReference>
<dbReference type="AlphaFoldDB" id="A0A8T1ZQQ0"/>
<organism evidence="3 4">
    <name type="scientific">Arabidopsis thaliana x Arabidopsis arenosa</name>
    <dbReference type="NCBI Taxonomy" id="1240361"/>
    <lineage>
        <taxon>Eukaryota</taxon>
        <taxon>Viridiplantae</taxon>
        <taxon>Streptophyta</taxon>
        <taxon>Embryophyta</taxon>
        <taxon>Tracheophyta</taxon>
        <taxon>Spermatophyta</taxon>
        <taxon>Magnoliopsida</taxon>
        <taxon>eudicotyledons</taxon>
        <taxon>Gunneridae</taxon>
        <taxon>Pentapetalae</taxon>
        <taxon>rosids</taxon>
        <taxon>malvids</taxon>
        <taxon>Brassicales</taxon>
        <taxon>Brassicaceae</taxon>
        <taxon>Camelineae</taxon>
        <taxon>Arabidopsis</taxon>
    </lineage>
</organism>
<accession>A0A8T1ZQQ0</accession>
<dbReference type="GO" id="GO:0008270">
    <property type="term" value="F:zinc ion binding"/>
    <property type="evidence" value="ECO:0007669"/>
    <property type="project" value="UniProtKB-KW"/>
</dbReference>
<sequence>MSFKLGFNLQLKELEEEVKLLKNLSHPNIVVFDELPHYWFACFLTLFGIIYECKICLKVHNNERDYLSHLHAHFQEKKFRDEMKTENTSDNDLYDSEFSEPPHLSKWFPDYVYESPMLDTCYGFEFSDLEESESIKDLEIKKETPTKIDDLVSSKIDDMTDSQAAYSELVVEDSDIDDALIDKNRRSLFRRVAKRKPTIPTVEEELTYLKNRVSDLEDKVSYLYDVISRLIISNGNNGN</sequence>
<gene>
    <name evidence="3" type="ORF">ISN45_Aa05g031030</name>
</gene>
<keyword evidence="1" id="KW-0863">Zinc-finger</keyword>
<comment type="caution">
    <text evidence="3">The sequence shown here is derived from an EMBL/GenBank/DDBJ whole genome shotgun (WGS) entry which is preliminary data.</text>
</comment>
<dbReference type="Proteomes" id="UP000694240">
    <property type="component" value="Chromosome 10"/>
</dbReference>
<evidence type="ECO:0000256" key="1">
    <source>
        <dbReference type="PROSITE-ProRule" id="PRU00042"/>
    </source>
</evidence>
<keyword evidence="4" id="KW-1185">Reference proteome</keyword>
<protein>
    <submittedName>
        <fullName evidence="3">Zinc finger C2H2-type</fullName>
    </submittedName>
</protein>
<keyword evidence="1" id="KW-0479">Metal-binding</keyword>
<dbReference type="InterPro" id="IPR013087">
    <property type="entry name" value="Znf_C2H2_type"/>
</dbReference>
<evidence type="ECO:0000259" key="2">
    <source>
        <dbReference type="PROSITE" id="PS50157"/>
    </source>
</evidence>
<evidence type="ECO:0000313" key="4">
    <source>
        <dbReference type="Proteomes" id="UP000694240"/>
    </source>
</evidence>
<name>A0A8T1ZQQ0_9BRAS</name>
<reference evidence="3 4" key="1">
    <citation type="submission" date="2020-12" db="EMBL/GenBank/DDBJ databases">
        <title>Concerted genomic and epigenomic changes stabilize Arabidopsis allopolyploids.</title>
        <authorList>
            <person name="Chen Z."/>
        </authorList>
    </citation>
    <scope>NUCLEOTIDE SEQUENCE [LARGE SCALE GENOMIC DNA]</scope>
    <source>
        <strain evidence="3">Allo738</strain>
        <tissue evidence="3">Leaf</tissue>
    </source>
</reference>
<keyword evidence="1" id="KW-0862">Zinc</keyword>
<feature type="domain" description="C2H2-type" evidence="2">
    <location>
        <begin position="51"/>
        <end position="78"/>
    </location>
</feature>